<feature type="domain" description="NmrA-like" evidence="3">
    <location>
        <begin position="2"/>
        <end position="159"/>
    </location>
</feature>
<dbReference type="InterPro" id="IPR008030">
    <property type="entry name" value="NmrA-like"/>
</dbReference>
<reference evidence="5" key="1">
    <citation type="journal article" date="2019" name="Int. J. Syst. Evol. Microbiol.">
        <title>The Global Catalogue of Microorganisms (GCM) 10K type strain sequencing project: providing services to taxonomists for standard genome sequencing and annotation.</title>
        <authorList>
            <consortium name="The Broad Institute Genomics Platform"/>
            <consortium name="The Broad Institute Genome Sequencing Center for Infectious Disease"/>
            <person name="Wu L."/>
            <person name="Ma J."/>
        </authorList>
    </citation>
    <scope>NUCLEOTIDE SEQUENCE [LARGE SCALE GENOMIC DNA]</scope>
    <source>
        <strain evidence="5">JCM 18410</strain>
    </source>
</reference>
<evidence type="ECO:0000259" key="3">
    <source>
        <dbReference type="Pfam" id="PF05368"/>
    </source>
</evidence>
<comment type="similarity">
    <text evidence="1">Belongs to the NmrA-type oxidoreductase family.</text>
</comment>
<dbReference type="InterPro" id="IPR051164">
    <property type="entry name" value="NmrA-like_oxidored"/>
</dbReference>
<sequence length="242" mass="25310">MRIAVVGGTGFIGSRLVERLRKAGHEVSAHARNTGLDLLTGEGLPGAVEGAEVVVDTIDAPSFDAAATPFFRTTTRNLLDAAGQAGVGHVVLLSIVGIDRVPQVDYYRAKVAQEDEVKAGPVPYSIVRATQFMEFVPKIMEWTADGDTVRLPTTPLQPVAADEVVEALADVAAGAPLSGTLDVAGPDVLPLDELGRLTLDARPDGRRVVVDESAGLFAAVVGDTVTAPPGARLGRVHYTDLL</sequence>
<accession>A0ABP9KJJ1</accession>
<protein>
    <submittedName>
        <fullName evidence="4">NAD(P)H-binding protein</fullName>
    </submittedName>
</protein>
<dbReference type="Gene3D" id="3.40.50.720">
    <property type="entry name" value="NAD(P)-binding Rossmann-like Domain"/>
    <property type="match status" value="1"/>
</dbReference>
<dbReference type="SUPFAM" id="SSF51735">
    <property type="entry name" value="NAD(P)-binding Rossmann-fold domains"/>
    <property type="match status" value="1"/>
</dbReference>
<dbReference type="RefSeq" id="WP_345669015.1">
    <property type="nucleotide sequence ID" value="NZ_BAABKC010000045.1"/>
</dbReference>
<dbReference type="PANTHER" id="PTHR42748">
    <property type="entry name" value="NITROGEN METABOLITE REPRESSION PROTEIN NMRA FAMILY MEMBER"/>
    <property type="match status" value="1"/>
</dbReference>
<dbReference type="InterPro" id="IPR036291">
    <property type="entry name" value="NAD(P)-bd_dom_sf"/>
</dbReference>
<dbReference type="Pfam" id="PF05368">
    <property type="entry name" value="NmrA"/>
    <property type="match status" value="1"/>
</dbReference>
<gene>
    <name evidence="4" type="ORF">GCM10023336_33010</name>
</gene>
<keyword evidence="5" id="KW-1185">Reference proteome</keyword>
<comment type="caution">
    <text evidence="4">The sequence shown here is derived from an EMBL/GenBank/DDBJ whole genome shotgun (WGS) entry which is preliminary data.</text>
</comment>
<organism evidence="4 5">
    <name type="scientific">Streptomyces similanensis</name>
    <dbReference type="NCBI Taxonomy" id="1274988"/>
    <lineage>
        <taxon>Bacteria</taxon>
        <taxon>Bacillati</taxon>
        <taxon>Actinomycetota</taxon>
        <taxon>Actinomycetes</taxon>
        <taxon>Kitasatosporales</taxon>
        <taxon>Streptomycetaceae</taxon>
        <taxon>Streptomyces</taxon>
    </lineage>
</organism>
<proteinExistence type="inferred from homology"/>
<evidence type="ECO:0000256" key="2">
    <source>
        <dbReference type="ARBA" id="ARBA00022857"/>
    </source>
</evidence>
<evidence type="ECO:0000256" key="1">
    <source>
        <dbReference type="ARBA" id="ARBA00006328"/>
    </source>
</evidence>
<dbReference type="PANTHER" id="PTHR42748:SF3">
    <property type="entry name" value="BLL4366 PROTEIN"/>
    <property type="match status" value="1"/>
</dbReference>
<dbReference type="EMBL" id="BAABKC010000045">
    <property type="protein sequence ID" value="GAA5058271.1"/>
    <property type="molecule type" value="Genomic_DNA"/>
</dbReference>
<dbReference type="Proteomes" id="UP001500124">
    <property type="component" value="Unassembled WGS sequence"/>
</dbReference>
<keyword evidence="2" id="KW-0521">NADP</keyword>
<evidence type="ECO:0000313" key="4">
    <source>
        <dbReference type="EMBL" id="GAA5058271.1"/>
    </source>
</evidence>
<evidence type="ECO:0000313" key="5">
    <source>
        <dbReference type="Proteomes" id="UP001500124"/>
    </source>
</evidence>
<name>A0ABP9KJJ1_9ACTN</name>